<accession>A0A1F5ESP5</accession>
<dbReference type="PANTHER" id="PTHR28055:SF1">
    <property type="entry name" value="ALTERED INHERITANCE OF MITOCHONDRIA PROTEIN 41, MITOCHONDRIAL"/>
    <property type="match status" value="1"/>
</dbReference>
<dbReference type="GO" id="GO:0016884">
    <property type="term" value="F:carbon-nitrogen ligase activity, with glutamine as amido-N-donor"/>
    <property type="evidence" value="ECO:0007669"/>
    <property type="project" value="InterPro"/>
</dbReference>
<dbReference type="Pfam" id="PF09424">
    <property type="entry name" value="YqeY"/>
    <property type="match status" value="1"/>
</dbReference>
<gene>
    <name evidence="1" type="ORF">A3D09_01460</name>
</gene>
<sequence>MTLFDQIKTDVTRAQKERNSGLLNVLRLLVSELKYKEIDSAGNLTDDLVVGVLQKEAKKRQESIDIYTKVGDSTRADAERYELEAINSYLPKMMTETEVEAEVDKIANTSSLRGGQLVGVAMGKLRGKADGGLVAKIVNQKYGK</sequence>
<reference evidence="1 2" key="1">
    <citation type="journal article" date="2016" name="Nat. Commun.">
        <title>Thousands of microbial genomes shed light on interconnected biogeochemical processes in an aquifer system.</title>
        <authorList>
            <person name="Anantharaman K."/>
            <person name="Brown C.T."/>
            <person name="Hug L.A."/>
            <person name="Sharon I."/>
            <person name="Castelle C.J."/>
            <person name="Probst A.J."/>
            <person name="Thomas B.C."/>
            <person name="Singh A."/>
            <person name="Wilkins M.J."/>
            <person name="Karaoz U."/>
            <person name="Brodie E.L."/>
            <person name="Williams K.H."/>
            <person name="Hubbard S.S."/>
            <person name="Banfield J.F."/>
        </authorList>
    </citation>
    <scope>NUCLEOTIDE SEQUENCE [LARGE SCALE GENOMIC DNA]</scope>
</reference>
<dbReference type="InterPro" id="IPR003789">
    <property type="entry name" value="Asn/Gln_tRNA_amidoTrase-B-like"/>
</dbReference>
<evidence type="ECO:0000313" key="2">
    <source>
        <dbReference type="Proteomes" id="UP000177390"/>
    </source>
</evidence>
<dbReference type="Gene3D" id="1.10.1510.10">
    <property type="entry name" value="Uncharacterised protein YqeY/AIM41 PF09424, N-terminal domain"/>
    <property type="match status" value="1"/>
</dbReference>
<dbReference type="EMBL" id="MFAH01000055">
    <property type="protein sequence ID" value="OGD70433.1"/>
    <property type="molecule type" value="Genomic_DNA"/>
</dbReference>
<dbReference type="InterPro" id="IPR019004">
    <property type="entry name" value="YqeY/Aim41"/>
</dbReference>
<organism evidence="1 2">
    <name type="scientific">Candidatus Collierbacteria bacterium RIFCSPHIGHO2_02_FULL_49_10</name>
    <dbReference type="NCBI Taxonomy" id="1817723"/>
    <lineage>
        <taxon>Bacteria</taxon>
        <taxon>Candidatus Collieribacteriota</taxon>
    </lineage>
</organism>
<evidence type="ECO:0008006" key="3">
    <source>
        <dbReference type="Google" id="ProtNLM"/>
    </source>
</evidence>
<name>A0A1F5ESP5_9BACT</name>
<evidence type="ECO:0000313" key="1">
    <source>
        <dbReference type="EMBL" id="OGD70433.1"/>
    </source>
</evidence>
<protein>
    <recommendedName>
        <fullName evidence="3">Glutamyl-tRNA amidotransferase</fullName>
    </recommendedName>
</protein>
<comment type="caution">
    <text evidence="1">The sequence shown here is derived from an EMBL/GenBank/DDBJ whole genome shotgun (WGS) entry which is preliminary data.</text>
</comment>
<proteinExistence type="predicted"/>
<dbReference type="PANTHER" id="PTHR28055">
    <property type="entry name" value="ALTERED INHERITANCE OF MITOCHONDRIA PROTEIN 41, MITOCHONDRIAL"/>
    <property type="match status" value="1"/>
</dbReference>
<dbReference type="AlphaFoldDB" id="A0A1F5ESP5"/>
<dbReference type="InterPro" id="IPR042184">
    <property type="entry name" value="YqeY/Aim41_N"/>
</dbReference>
<dbReference type="Gene3D" id="1.10.10.410">
    <property type="match status" value="1"/>
</dbReference>
<dbReference type="InterPro" id="IPR023168">
    <property type="entry name" value="GatB_Yqey_C_2"/>
</dbReference>
<dbReference type="Proteomes" id="UP000177390">
    <property type="component" value="Unassembled WGS sequence"/>
</dbReference>
<dbReference type="SUPFAM" id="SSF89095">
    <property type="entry name" value="GatB/YqeY motif"/>
    <property type="match status" value="1"/>
</dbReference>